<organism evidence="4 5">
    <name type="scientific">Aspergillus sclerotiicarbonarius (strain CBS 121057 / IBT 28362)</name>
    <dbReference type="NCBI Taxonomy" id="1448318"/>
    <lineage>
        <taxon>Eukaryota</taxon>
        <taxon>Fungi</taxon>
        <taxon>Dikarya</taxon>
        <taxon>Ascomycota</taxon>
        <taxon>Pezizomycotina</taxon>
        <taxon>Eurotiomycetes</taxon>
        <taxon>Eurotiomycetidae</taxon>
        <taxon>Eurotiales</taxon>
        <taxon>Aspergillaceae</taxon>
        <taxon>Aspergillus</taxon>
        <taxon>Aspergillus subgen. Circumdati</taxon>
    </lineage>
</organism>
<protein>
    <recommendedName>
        <fullName evidence="6">Mid2 domain-containing protein</fullName>
    </recommendedName>
</protein>
<dbReference type="VEuPathDB" id="FungiDB:BO78DRAFT_463672"/>
<name>A0A319E418_ASPSB</name>
<keyword evidence="3" id="KW-0732">Signal</keyword>
<dbReference type="Proteomes" id="UP000248423">
    <property type="component" value="Unassembled WGS sequence"/>
</dbReference>
<keyword evidence="2" id="KW-0472">Membrane</keyword>
<sequence>MYSTYLFWLTAVALLSPAVAQGILNSVDNEDGNGDSNASATTRNISSKGMIILCTIVAVVVLIGVLFTAAFITAKKRRLRARQTLSFTDSTDGSLGVRAPTGRGQDIPTGPKRGQMQPDLEKNAGVDQDRSHRDSDTRQRGWGSYFSFGRT</sequence>
<gene>
    <name evidence="4" type="ORF">BO78DRAFT_463672</name>
</gene>
<dbReference type="EMBL" id="KZ826387">
    <property type="protein sequence ID" value="PYI02945.1"/>
    <property type="molecule type" value="Genomic_DNA"/>
</dbReference>
<feature type="chain" id="PRO_5016283144" description="Mid2 domain-containing protein" evidence="3">
    <location>
        <begin position="21"/>
        <end position="151"/>
    </location>
</feature>
<feature type="signal peptide" evidence="3">
    <location>
        <begin position="1"/>
        <end position="20"/>
    </location>
</feature>
<feature type="compositionally biased region" description="Basic and acidic residues" evidence="1">
    <location>
        <begin position="119"/>
        <end position="139"/>
    </location>
</feature>
<evidence type="ECO:0000256" key="1">
    <source>
        <dbReference type="SAM" id="MobiDB-lite"/>
    </source>
</evidence>
<evidence type="ECO:0000256" key="2">
    <source>
        <dbReference type="SAM" id="Phobius"/>
    </source>
</evidence>
<accession>A0A319E418</accession>
<dbReference type="AlphaFoldDB" id="A0A319E418"/>
<reference evidence="4 5" key="1">
    <citation type="submission" date="2018-02" db="EMBL/GenBank/DDBJ databases">
        <title>The genomes of Aspergillus section Nigri reveals drivers in fungal speciation.</title>
        <authorList>
            <consortium name="DOE Joint Genome Institute"/>
            <person name="Vesth T.C."/>
            <person name="Nybo J."/>
            <person name="Theobald S."/>
            <person name="Brandl J."/>
            <person name="Frisvad J.C."/>
            <person name="Nielsen K.F."/>
            <person name="Lyhne E.K."/>
            <person name="Kogle M.E."/>
            <person name="Kuo A."/>
            <person name="Riley R."/>
            <person name="Clum A."/>
            <person name="Nolan M."/>
            <person name="Lipzen A."/>
            <person name="Salamov A."/>
            <person name="Henrissat B."/>
            <person name="Wiebenga A."/>
            <person name="De vries R.P."/>
            <person name="Grigoriev I.V."/>
            <person name="Mortensen U.H."/>
            <person name="Andersen M.R."/>
            <person name="Baker S.E."/>
        </authorList>
    </citation>
    <scope>NUCLEOTIDE SEQUENCE [LARGE SCALE GENOMIC DNA]</scope>
    <source>
        <strain evidence="4 5">CBS 121057</strain>
    </source>
</reference>
<evidence type="ECO:0000313" key="4">
    <source>
        <dbReference type="EMBL" id="PYI02945.1"/>
    </source>
</evidence>
<keyword evidence="2" id="KW-0812">Transmembrane</keyword>
<evidence type="ECO:0008006" key="6">
    <source>
        <dbReference type="Google" id="ProtNLM"/>
    </source>
</evidence>
<evidence type="ECO:0000313" key="5">
    <source>
        <dbReference type="Proteomes" id="UP000248423"/>
    </source>
</evidence>
<evidence type="ECO:0000256" key="3">
    <source>
        <dbReference type="SAM" id="SignalP"/>
    </source>
</evidence>
<keyword evidence="5" id="KW-1185">Reference proteome</keyword>
<keyword evidence="2" id="KW-1133">Transmembrane helix</keyword>
<dbReference type="OrthoDB" id="5425637at2759"/>
<proteinExistence type="predicted"/>
<feature type="transmembrane region" description="Helical" evidence="2">
    <location>
        <begin position="50"/>
        <end position="72"/>
    </location>
</feature>
<feature type="region of interest" description="Disordered" evidence="1">
    <location>
        <begin position="88"/>
        <end position="151"/>
    </location>
</feature>